<dbReference type="KEGG" id="cbar:PATL70BA_0095"/>
<keyword evidence="2" id="KW-1185">Reference proteome</keyword>
<reference evidence="1 2" key="1">
    <citation type="submission" date="2018-09" db="EMBL/GenBank/DDBJ databases">
        <authorList>
            <person name="Postec A."/>
        </authorList>
    </citation>
    <scope>NUCLEOTIDE SEQUENCE [LARGE SCALE GENOMIC DNA]</scope>
    <source>
        <strain evidence="1">70B-A</strain>
    </source>
</reference>
<name>A0A3P7NRV3_9FIRM</name>
<proteinExistence type="predicted"/>
<dbReference type="Proteomes" id="UP000279029">
    <property type="component" value="Chromosome"/>
</dbReference>
<accession>A0A3P7NRV3</accession>
<organism evidence="1 2">
    <name type="scientific">Petrocella atlantisensis</name>
    <dbReference type="NCBI Taxonomy" id="2173034"/>
    <lineage>
        <taxon>Bacteria</taxon>
        <taxon>Bacillati</taxon>
        <taxon>Bacillota</taxon>
        <taxon>Clostridia</taxon>
        <taxon>Lachnospirales</taxon>
        <taxon>Vallitaleaceae</taxon>
        <taxon>Petrocella</taxon>
    </lineage>
</organism>
<protein>
    <submittedName>
        <fullName evidence="1">Uncharacterized protein</fullName>
    </submittedName>
</protein>
<sequence length="64" mass="7943">MFIKILLKLFLRRWKAIRLITKKFLLKLLRLQKKKVYKNRFKEVSKGKILGAFFVELLRTIFMW</sequence>
<dbReference type="EMBL" id="LR130778">
    <property type="protein sequence ID" value="VDN45934.1"/>
    <property type="molecule type" value="Genomic_DNA"/>
</dbReference>
<evidence type="ECO:0000313" key="1">
    <source>
        <dbReference type="EMBL" id="VDN45934.1"/>
    </source>
</evidence>
<evidence type="ECO:0000313" key="2">
    <source>
        <dbReference type="Proteomes" id="UP000279029"/>
    </source>
</evidence>
<dbReference type="AlphaFoldDB" id="A0A3P7NRV3"/>
<gene>
    <name evidence="1" type="ORF">PATL70BA_0095</name>
</gene>